<accession>A0A0A5FZ04</accession>
<gene>
    <name evidence="1" type="ORF">N783_12900</name>
</gene>
<dbReference type="AlphaFoldDB" id="A0A0A5FZ04"/>
<organism evidence="1 2">
    <name type="scientific">Pontibacillus marinus BH030004 = DSM 16465</name>
    <dbReference type="NCBI Taxonomy" id="1385511"/>
    <lineage>
        <taxon>Bacteria</taxon>
        <taxon>Bacillati</taxon>
        <taxon>Bacillota</taxon>
        <taxon>Bacilli</taxon>
        <taxon>Bacillales</taxon>
        <taxon>Bacillaceae</taxon>
        <taxon>Pontibacillus</taxon>
    </lineage>
</organism>
<protein>
    <recommendedName>
        <fullName evidence="3">DUF2785 domain-containing protein</fullName>
    </recommendedName>
</protein>
<dbReference type="Proteomes" id="UP000030403">
    <property type="component" value="Unassembled WGS sequence"/>
</dbReference>
<dbReference type="OrthoDB" id="7619731at2"/>
<evidence type="ECO:0000313" key="2">
    <source>
        <dbReference type="Proteomes" id="UP000030403"/>
    </source>
</evidence>
<keyword evidence="2" id="KW-1185">Reference proteome</keyword>
<dbReference type="STRING" id="1385511.GCA_000425225_00666"/>
<dbReference type="InterPro" id="IPR021247">
    <property type="entry name" value="DUF2785"/>
</dbReference>
<dbReference type="EMBL" id="AVPF01000034">
    <property type="protein sequence ID" value="KGX86066.1"/>
    <property type="molecule type" value="Genomic_DNA"/>
</dbReference>
<sequence length="274" mass="32019">MTQTLQTLKQQLQSFDNFELVSQQEAQALLDDMLKHIGDPDPVIRDELIYRALAIWILNEKFNQDQLRELYDLALSDEYLFYQIGNKGDDSVFTRSFSVLLLPPILEIHKQKSFLSREALTNGLEALIHYFIKEQDVRGFVSEKGWAHSVAHAADALESFANCDEIEEQELLPVFDAIIHVVTRPSPYIHGEDERLINALETIFPKVADCFIIEWIQSFRFVLEKVEGHEDDAIQFNMKTFLRSLYFRFVWKEEKRYREAILNTLQPIEKIGAY</sequence>
<evidence type="ECO:0000313" key="1">
    <source>
        <dbReference type="EMBL" id="KGX86066.1"/>
    </source>
</evidence>
<dbReference type="Pfam" id="PF10978">
    <property type="entry name" value="DUF2785"/>
    <property type="match status" value="1"/>
</dbReference>
<name>A0A0A5FZ04_9BACI</name>
<reference evidence="1 2" key="1">
    <citation type="submission" date="2013-08" db="EMBL/GenBank/DDBJ databases">
        <authorList>
            <person name="Huang J."/>
            <person name="Wang G."/>
        </authorList>
    </citation>
    <scope>NUCLEOTIDE SEQUENCE [LARGE SCALE GENOMIC DNA]</scope>
    <source>
        <strain evidence="1 2">BH030004</strain>
    </source>
</reference>
<dbReference type="eggNOG" id="ENOG5030KRH">
    <property type="taxonomic scope" value="Bacteria"/>
</dbReference>
<proteinExistence type="predicted"/>
<dbReference type="RefSeq" id="WP_027448109.1">
    <property type="nucleotide sequence ID" value="NZ_AVPF01000034.1"/>
</dbReference>
<evidence type="ECO:0008006" key="3">
    <source>
        <dbReference type="Google" id="ProtNLM"/>
    </source>
</evidence>
<comment type="caution">
    <text evidence="1">The sequence shown here is derived from an EMBL/GenBank/DDBJ whole genome shotgun (WGS) entry which is preliminary data.</text>
</comment>